<reference evidence="2 3" key="1">
    <citation type="submission" date="2024-11" db="EMBL/GenBank/DDBJ databases">
        <title>Adaptive evolution of stress response genes in parasites aligns with host niche diversity.</title>
        <authorList>
            <person name="Hahn C."/>
            <person name="Resl P."/>
        </authorList>
    </citation>
    <scope>NUCLEOTIDE SEQUENCE [LARGE SCALE GENOMIC DNA]</scope>
    <source>
        <strain evidence="2">EGGRZ-B1_66</strain>
        <tissue evidence="2">Body</tissue>
    </source>
</reference>
<organism evidence="2 3">
    <name type="scientific">Cichlidogyrus casuarinus</name>
    <dbReference type="NCBI Taxonomy" id="1844966"/>
    <lineage>
        <taxon>Eukaryota</taxon>
        <taxon>Metazoa</taxon>
        <taxon>Spiralia</taxon>
        <taxon>Lophotrochozoa</taxon>
        <taxon>Platyhelminthes</taxon>
        <taxon>Monogenea</taxon>
        <taxon>Monopisthocotylea</taxon>
        <taxon>Dactylogyridea</taxon>
        <taxon>Ancyrocephalidae</taxon>
        <taxon>Cichlidogyrus</taxon>
    </lineage>
</organism>
<keyword evidence="3" id="KW-1185">Reference proteome</keyword>
<protein>
    <recommendedName>
        <fullName evidence="1">PDZ domain-containing protein</fullName>
    </recommendedName>
</protein>
<gene>
    <name evidence="2" type="ORF">Ciccas_004834</name>
</gene>
<dbReference type="Gene3D" id="2.30.42.10">
    <property type="match status" value="1"/>
</dbReference>
<dbReference type="InterPro" id="IPR036034">
    <property type="entry name" value="PDZ_sf"/>
</dbReference>
<dbReference type="EMBL" id="JBJKFK010000527">
    <property type="protein sequence ID" value="KAL3316517.1"/>
    <property type="molecule type" value="Genomic_DNA"/>
</dbReference>
<dbReference type="InterPro" id="IPR001478">
    <property type="entry name" value="PDZ"/>
</dbReference>
<evidence type="ECO:0000313" key="3">
    <source>
        <dbReference type="Proteomes" id="UP001626550"/>
    </source>
</evidence>
<dbReference type="Pfam" id="PF00595">
    <property type="entry name" value="PDZ"/>
    <property type="match status" value="1"/>
</dbReference>
<dbReference type="Proteomes" id="UP001626550">
    <property type="component" value="Unassembled WGS sequence"/>
</dbReference>
<sequence>MIGMSRKLEPQGQSSSLLLSRHGCLKAGDRILAINDLYANRMTAEEANKLIRKTKSKLKLLIEYNVAN</sequence>
<dbReference type="SUPFAM" id="SSF50156">
    <property type="entry name" value="PDZ domain-like"/>
    <property type="match status" value="1"/>
</dbReference>
<dbReference type="PROSITE" id="PS50106">
    <property type="entry name" value="PDZ"/>
    <property type="match status" value="1"/>
</dbReference>
<feature type="non-terminal residue" evidence="2">
    <location>
        <position position="68"/>
    </location>
</feature>
<evidence type="ECO:0000313" key="2">
    <source>
        <dbReference type="EMBL" id="KAL3316517.1"/>
    </source>
</evidence>
<feature type="domain" description="PDZ" evidence="1">
    <location>
        <begin position="1"/>
        <end position="66"/>
    </location>
</feature>
<comment type="caution">
    <text evidence="2">The sequence shown here is derived from an EMBL/GenBank/DDBJ whole genome shotgun (WGS) entry which is preliminary data.</text>
</comment>
<name>A0ABD2QAF5_9PLAT</name>
<accession>A0ABD2QAF5</accession>
<dbReference type="AlphaFoldDB" id="A0ABD2QAF5"/>
<proteinExistence type="predicted"/>
<evidence type="ECO:0000259" key="1">
    <source>
        <dbReference type="PROSITE" id="PS50106"/>
    </source>
</evidence>